<evidence type="ECO:0000256" key="3">
    <source>
        <dbReference type="ARBA" id="ARBA00022989"/>
    </source>
</evidence>
<dbReference type="OrthoDB" id="100006at2759"/>
<organism evidence="7 8">
    <name type="scientific">Tulasnella calospora MUT 4182</name>
    <dbReference type="NCBI Taxonomy" id="1051891"/>
    <lineage>
        <taxon>Eukaryota</taxon>
        <taxon>Fungi</taxon>
        <taxon>Dikarya</taxon>
        <taxon>Basidiomycota</taxon>
        <taxon>Agaricomycotina</taxon>
        <taxon>Agaricomycetes</taxon>
        <taxon>Cantharellales</taxon>
        <taxon>Tulasnellaceae</taxon>
        <taxon>Tulasnella</taxon>
    </lineage>
</organism>
<feature type="transmembrane region" description="Helical" evidence="6">
    <location>
        <begin position="23"/>
        <end position="49"/>
    </location>
</feature>
<evidence type="ECO:0000256" key="4">
    <source>
        <dbReference type="ARBA" id="ARBA00023136"/>
    </source>
</evidence>
<name>A0A0C3LE15_9AGAM</name>
<dbReference type="GO" id="GO:0004930">
    <property type="term" value="F:G protein-coupled receptor activity"/>
    <property type="evidence" value="ECO:0007669"/>
    <property type="project" value="TreeGrafter"/>
</dbReference>
<feature type="transmembrane region" description="Helical" evidence="6">
    <location>
        <begin position="262"/>
        <end position="282"/>
    </location>
</feature>
<keyword evidence="2 6" id="KW-0812">Transmembrane</keyword>
<dbReference type="GO" id="GO:0007189">
    <property type="term" value="P:adenylate cyclase-activating G protein-coupled receptor signaling pathway"/>
    <property type="evidence" value="ECO:0007669"/>
    <property type="project" value="TreeGrafter"/>
</dbReference>
<keyword evidence="4 6" id="KW-0472">Membrane</keyword>
<dbReference type="Proteomes" id="UP000054248">
    <property type="component" value="Unassembled WGS sequence"/>
</dbReference>
<dbReference type="STRING" id="1051891.A0A0C3LE15"/>
<feature type="transmembrane region" description="Helical" evidence="6">
    <location>
        <begin position="147"/>
        <end position="170"/>
    </location>
</feature>
<dbReference type="GO" id="GO:0005886">
    <property type="term" value="C:plasma membrane"/>
    <property type="evidence" value="ECO:0007669"/>
    <property type="project" value="TreeGrafter"/>
</dbReference>
<dbReference type="PANTHER" id="PTHR23112:SF37">
    <property type="entry name" value="G PROTEIN-COUPLED RECEPTOR GPR1"/>
    <property type="match status" value="1"/>
</dbReference>
<keyword evidence="3 6" id="KW-1133">Transmembrane helix</keyword>
<dbReference type="Pfam" id="PF05462">
    <property type="entry name" value="Dicty_CAR"/>
    <property type="match status" value="1"/>
</dbReference>
<protein>
    <submittedName>
        <fullName evidence="7">Uncharacterized protein</fullName>
    </submittedName>
</protein>
<gene>
    <name evidence="7" type="ORF">M407DRAFT_214990</name>
</gene>
<dbReference type="HOGENOM" id="CLU_027149_4_0_1"/>
<evidence type="ECO:0000256" key="5">
    <source>
        <dbReference type="SAM" id="MobiDB-lite"/>
    </source>
</evidence>
<accession>A0A0C3LE15</accession>
<feature type="transmembrane region" description="Helical" evidence="6">
    <location>
        <begin position="70"/>
        <end position="92"/>
    </location>
</feature>
<reference evidence="8" key="2">
    <citation type="submission" date="2015-01" db="EMBL/GenBank/DDBJ databases">
        <title>Evolutionary Origins and Diversification of the Mycorrhizal Mutualists.</title>
        <authorList>
            <consortium name="DOE Joint Genome Institute"/>
            <consortium name="Mycorrhizal Genomics Consortium"/>
            <person name="Kohler A."/>
            <person name="Kuo A."/>
            <person name="Nagy L.G."/>
            <person name="Floudas D."/>
            <person name="Copeland A."/>
            <person name="Barry K.W."/>
            <person name="Cichocki N."/>
            <person name="Veneault-Fourrey C."/>
            <person name="LaButti K."/>
            <person name="Lindquist E.A."/>
            <person name="Lipzen A."/>
            <person name="Lundell T."/>
            <person name="Morin E."/>
            <person name="Murat C."/>
            <person name="Riley R."/>
            <person name="Ohm R."/>
            <person name="Sun H."/>
            <person name="Tunlid A."/>
            <person name="Henrissat B."/>
            <person name="Grigoriev I.V."/>
            <person name="Hibbett D.S."/>
            <person name="Martin F."/>
        </authorList>
    </citation>
    <scope>NUCLEOTIDE SEQUENCE [LARGE SCALE GENOMIC DNA]</scope>
    <source>
        <strain evidence="8">MUT 4182</strain>
    </source>
</reference>
<evidence type="ECO:0000313" key="8">
    <source>
        <dbReference type="Proteomes" id="UP000054248"/>
    </source>
</evidence>
<proteinExistence type="predicted"/>
<dbReference type="PANTHER" id="PTHR23112">
    <property type="entry name" value="G PROTEIN-COUPLED RECEPTOR 157-RELATED"/>
    <property type="match status" value="1"/>
</dbReference>
<feature type="transmembrane region" description="Helical" evidence="6">
    <location>
        <begin position="122"/>
        <end position="140"/>
    </location>
</feature>
<feature type="transmembrane region" description="Helical" evidence="6">
    <location>
        <begin position="288"/>
        <end position="312"/>
    </location>
</feature>
<comment type="subcellular location">
    <subcellularLocation>
        <location evidence="1">Membrane</location>
        <topology evidence="1">Multi-pass membrane protein</topology>
    </subcellularLocation>
</comment>
<dbReference type="Gene3D" id="1.20.1070.10">
    <property type="entry name" value="Rhodopsin 7-helix transmembrane proteins"/>
    <property type="match status" value="1"/>
</dbReference>
<evidence type="ECO:0000256" key="1">
    <source>
        <dbReference type="ARBA" id="ARBA00004141"/>
    </source>
</evidence>
<evidence type="ECO:0000256" key="6">
    <source>
        <dbReference type="SAM" id="Phobius"/>
    </source>
</evidence>
<dbReference type="EMBL" id="KN822956">
    <property type="protein sequence ID" value="KIO32183.1"/>
    <property type="molecule type" value="Genomic_DNA"/>
</dbReference>
<feature type="transmembrane region" description="Helical" evidence="6">
    <location>
        <begin position="201"/>
        <end position="222"/>
    </location>
</feature>
<keyword evidence="8" id="KW-1185">Reference proteome</keyword>
<reference evidence="7 8" key="1">
    <citation type="submission" date="2014-04" db="EMBL/GenBank/DDBJ databases">
        <authorList>
            <consortium name="DOE Joint Genome Institute"/>
            <person name="Kuo A."/>
            <person name="Girlanda M."/>
            <person name="Perotto S."/>
            <person name="Kohler A."/>
            <person name="Nagy L.G."/>
            <person name="Floudas D."/>
            <person name="Copeland A."/>
            <person name="Barry K.W."/>
            <person name="Cichocki N."/>
            <person name="Veneault-Fourrey C."/>
            <person name="LaButti K."/>
            <person name="Lindquist E.A."/>
            <person name="Lipzen A."/>
            <person name="Lundell T."/>
            <person name="Morin E."/>
            <person name="Murat C."/>
            <person name="Sun H."/>
            <person name="Tunlid A."/>
            <person name="Henrissat B."/>
            <person name="Grigoriev I.V."/>
            <person name="Hibbett D.S."/>
            <person name="Martin F."/>
            <person name="Nordberg H.P."/>
            <person name="Cantor M.N."/>
            <person name="Hua S.X."/>
        </authorList>
    </citation>
    <scope>NUCLEOTIDE SEQUENCE [LARGE SCALE GENOMIC DNA]</scope>
    <source>
        <strain evidence="7 8">MUT 4182</strain>
    </source>
</reference>
<evidence type="ECO:0000313" key="7">
    <source>
        <dbReference type="EMBL" id="KIO32183.1"/>
    </source>
</evidence>
<sequence>MSTIDTDPTAYQTVYPYSQDERIGMIALTTVGGISLLSIIGLPLAMRTIARLKSSTGKQAAPPSFLRSQIGIYFICLLFCNLAQSLASLLSIRWLTSNAVLPATTTCSAQGVMHQFGNVGSALWSLAIAMHTFSLLFLGVGRVGSWACLSTFVIIWFVTGGIVAIGPVLVEDQDKGPFHGLSGPWCWITEEYTGSKLGLEYFWMFFSAIISFILYALVFLRLRGNIVLDGRSIRFQSTNRRCTSNGHQTTESYSLKVARRMLWCPVIYTAIVLPVAICRWIEFGGGRVPLAATFVTDGIFLLSGAINVALFATTRQITPEPDSLPTHVETKNISKLVISAPQLPPRCHASLDKVLKRQPDSPSTEEGGFSAAQEKKIKIGKPLHRTSTESDSQPRDSCSSEPTVPPSLPIRAPIPRTPPPHAATFLGGNDYPFRPSSPGLRSIPSFHSITVSEVENSLSVPVHLRPIPIVITTPPSPSPSMRTYATATTIAVERDHRETMMPTLSRF</sequence>
<feature type="region of interest" description="Disordered" evidence="5">
    <location>
        <begin position="355"/>
        <end position="418"/>
    </location>
</feature>
<dbReference type="AlphaFoldDB" id="A0A0C3LE15"/>
<evidence type="ECO:0000256" key="2">
    <source>
        <dbReference type="ARBA" id="ARBA00022692"/>
    </source>
</evidence>